<reference evidence="3" key="1">
    <citation type="submission" date="2025-08" db="UniProtKB">
        <authorList>
            <consortium name="RefSeq"/>
        </authorList>
    </citation>
    <scope>IDENTIFICATION</scope>
    <source>
        <tissue evidence="3">Testes</tissue>
    </source>
</reference>
<dbReference type="RefSeq" id="XP_006815079.1">
    <property type="nucleotide sequence ID" value="XM_006815016.1"/>
</dbReference>
<dbReference type="Proteomes" id="UP000694865">
    <property type="component" value="Unplaced"/>
</dbReference>
<feature type="transmembrane region" description="Helical" evidence="1">
    <location>
        <begin position="308"/>
        <end position="332"/>
    </location>
</feature>
<dbReference type="GeneID" id="102805381"/>
<keyword evidence="2" id="KW-1185">Reference proteome</keyword>
<dbReference type="InterPro" id="IPR036259">
    <property type="entry name" value="MFS_trans_sf"/>
</dbReference>
<dbReference type="InterPro" id="IPR011701">
    <property type="entry name" value="MFS"/>
</dbReference>
<name>A0ABM0M4Y8_SACKO</name>
<evidence type="ECO:0000256" key="1">
    <source>
        <dbReference type="SAM" id="Phobius"/>
    </source>
</evidence>
<accession>A0ABM0M4Y8</accession>
<dbReference type="PANTHER" id="PTHR11360:SF284">
    <property type="entry name" value="EG:103B4.3 PROTEIN-RELATED"/>
    <property type="match status" value="1"/>
</dbReference>
<feature type="transmembrane region" description="Helical" evidence="1">
    <location>
        <begin position="183"/>
        <end position="200"/>
    </location>
</feature>
<keyword evidence="1" id="KW-0812">Transmembrane</keyword>
<feature type="transmembrane region" description="Helical" evidence="1">
    <location>
        <begin position="405"/>
        <end position="424"/>
    </location>
</feature>
<keyword evidence="1" id="KW-1133">Transmembrane helix</keyword>
<feature type="transmembrane region" description="Helical" evidence="1">
    <location>
        <begin position="470"/>
        <end position="493"/>
    </location>
</feature>
<dbReference type="InterPro" id="IPR050327">
    <property type="entry name" value="Proton-linked_MCT"/>
</dbReference>
<evidence type="ECO:0000313" key="2">
    <source>
        <dbReference type="Proteomes" id="UP000694865"/>
    </source>
</evidence>
<dbReference type="Gene3D" id="1.20.1250.20">
    <property type="entry name" value="MFS general substrate transporter like domains"/>
    <property type="match status" value="1"/>
</dbReference>
<dbReference type="PANTHER" id="PTHR11360">
    <property type="entry name" value="MONOCARBOXYLATE TRANSPORTER"/>
    <property type="match status" value="1"/>
</dbReference>
<organism evidence="2 3">
    <name type="scientific">Saccoglossus kowalevskii</name>
    <name type="common">Acorn worm</name>
    <dbReference type="NCBI Taxonomy" id="10224"/>
    <lineage>
        <taxon>Eukaryota</taxon>
        <taxon>Metazoa</taxon>
        <taxon>Hemichordata</taxon>
        <taxon>Enteropneusta</taxon>
        <taxon>Harrimaniidae</taxon>
        <taxon>Saccoglossus</taxon>
    </lineage>
</organism>
<feature type="transmembrane region" description="Helical" evidence="1">
    <location>
        <begin position="436"/>
        <end position="458"/>
    </location>
</feature>
<dbReference type="Pfam" id="PF07690">
    <property type="entry name" value="MFS_1"/>
    <property type="match status" value="2"/>
</dbReference>
<keyword evidence="1" id="KW-0472">Membrane</keyword>
<feature type="transmembrane region" description="Helical" evidence="1">
    <location>
        <begin position="344"/>
        <end position="368"/>
    </location>
</feature>
<sequence>MRISIDAYRARIGCFTQPIAAKDLSDKLETLANQVKNLDDDVDKREVIIRRDNVVLLDIDVGETYETVNQQNRPIVVKFHHFEDKILALSVHADLKVDGIGSDKTKRVVFILMIAKKTTRTQDGGCDGWLVVLGSHICCMFIYGVYQAFGPLFVAIQCCFHATSSCTSWILSLSLFLELGLGLGYSLILSPCLGIIPLYIKKKYTLANSLAVLGSGIGPFLLTPIIQLLIDAYGWRGTFIVMSAINAHMFISGALFKAPTTIRQNNTDLVSRPSDDHDLAKRHHVAWCAPLDAILHALDLKLISRHPLFALQIVCVFSGIGLGSFAVPSFIVLNANDLHLASPFIITFLISILATGGIIGRVAPPVLLHITCKWMNSGRLFGICLLLAGISTVISPHLTMSYVTYAVHTALYGFFIGVVFALYSHVTKDYVGGPNLTAALALASTFNGLGAMIGPTVAGLLYDITEDCITSFYFCGGCTTFAGILMLTVEPIIQRIHRTKDRDTDILINNEFDEVVVYPYHGRPDTCDSTTQTGS</sequence>
<feature type="transmembrane region" description="Helical" evidence="1">
    <location>
        <begin position="207"/>
        <end position="230"/>
    </location>
</feature>
<proteinExistence type="predicted"/>
<evidence type="ECO:0000313" key="3">
    <source>
        <dbReference type="RefSeq" id="XP_006815079.1"/>
    </source>
</evidence>
<feature type="transmembrane region" description="Helical" evidence="1">
    <location>
        <begin position="128"/>
        <end position="146"/>
    </location>
</feature>
<gene>
    <name evidence="3" type="primary">LOC102805381</name>
</gene>
<protein>
    <submittedName>
        <fullName evidence="3">Monocarboxylate transporter 14-like</fullName>
    </submittedName>
</protein>
<dbReference type="SUPFAM" id="SSF103473">
    <property type="entry name" value="MFS general substrate transporter"/>
    <property type="match status" value="1"/>
</dbReference>
<feature type="transmembrane region" description="Helical" evidence="1">
    <location>
        <begin position="380"/>
        <end position="399"/>
    </location>
</feature>
<feature type="transmembrane region" description="Helical" evidence="1">
    <location>
        <begin position="236"/>
        <end position="256"/>
    </location>
</feature>